<evidence type="ECO:0000256" key="1">
    <source>
        <dbReference type="ARBA" id="ARBA00023239"/>
    </source>
</evidence>
<dbReference type="InterPro" id="IPR006680">
    <property type="entry name" value="Amidohydro-rel"/>
</dbReference>
<dbReference type="EMBL" id="JACHXS010000001">
    <property type="protein sequence ID" value="MBB3220037.1"/>
    <property type="molecule type" value="Genomic_DNA"/>
</dbReference>
<dbReference type="Gene3D" id="3.20.20.140">
    <property type="entry name" value="Metal-dependent hydrolases"/>
    <property type="match status" value="1"/>
</dbReference>
<feature type="domain" description="Amidohydrolase-related" evidence="3">
    <location>
        <begin position="3"/>
        <end position="234"/>
    </location>
</feature>
<protein>
    <submittedName>
        <fullName evidence="5">Amidohydrolase</fullName>
    </submittedName>
</protein>
<evidence type="ECO:0000313" key="4">
    <source>
        <dbReference type="EMBL" id="MBB3220037.1"/>
    </source>
</evidence>
<keyword evidence="1" id="KW-0456">Lyase</keyword>
<dbReference type="InterPro" id="IPR032465">
    <property type="entry name" value="ACMSD"/>
</dbReference>
<evidence type="ECO:0000259" key="3">
    <source>
        <dbReference type="Pfam" id="PF04909"/>
    </source>
</evidence>
<dbReference type="Proteomes" id="UP000298763">
    <property type="component" value="Chromosome"/>
</dbReference>
<dbReference type="GO" id="GO:0016787">
    <property type="term" value="F:hydrolase activity"/>
    <property type="evidence" value="ECO:0007669"/>
    <property type="project" value="InterPro"/>
</dbReference>
<evidence type="ECO:0000313" key="7">
    <source>
        <dbReference type="Proteomes" id="UP000584325"/>
    </source>
</evidence>
<reference evidence="4 7" key="2">
    <citation type="submission" date="2020-08" db="EMBL/GenBank/DDBJ databases">
        <title>Genomic Encyclopedia of Type Strains, Phase III (KMG-III): the genomes of soil and plant-associated and newly described type strains.</title>
        <authorList>
            <person name="Whitman W."/>
        </authorList>
    </citation>
    <scope>NUCLEOTIDE SEQUENCE [LARGE SCALE GENOMIC DNA]</scope>
    <source>
        <strain evidence="4 7">CECT 7753</strain>
    </source>
</reference>
<dbReference type="Proteomes" id="UP000584325">
    <property type="component" value="Unassembled WGS sequence"/>
</dbReference>
<dbReference type="RefSeq" id="WP_137312929.1">
    <property type="nucleotide sequence ID" value="NZ_CP040017.1"/>
</dbReference>
<dbReference type="PANTHER" id="PTHR21240">
    <property type="entry name" value="2-AMINO-3-CARBOXYLMUCONATE-6-SEMIALDEHYDE DECARBOXYLASE"/>
    <property type="match status" value="1"/>
</dbReference>
<dbReference type="SUPFAM" id="SSF51556">
    <property type="entry name" value="Metallo-dependent hydrolases"/>
    <property type="match status" value="1"/>
</dbReference>
<sequence length="274" mass="29780">MIIDCHCHAGPGDGLTGPWDSDLALARYSRRAAAAGIDRTVLLAAFHSDYARANAAVAELVAAQPERYYGLAFVHAARDRGRIGTMVRTAVEEYGFVGIKVHRHDAPISGEICEAARTFGIPVLYDPMGDVHVAELLATQYPDVDFILPHLGSFGDQWSAQLSLIDHLVRHPNIYTDTSGIRRFDLLCDAVRRAGPHKVLFGSDGPWLHPGLELHKVRLLGLKKEDEALILGNNFLRLAGLAPADAPPPRGAATDAQPQAIPSSKGKDRHERVL</sequence>
<name>A0A4P8HK83_9BURK</name>
<evidence type="ECO:0000313" key="6">
    <source>
        <dbReference type="Proteomes" id="UP000298763"/>
    </source>
</evidence>
<keyword evidence="6" id="KW-1185">Reference proteome</keyword>
<dbReference type="AlphaFoldDB" id="A0A4P8HK83"/>
<evidence type="ECO:0000313" key="5">
    <source>
        <dbReference type="EMBL" id="QCP10043.1"/>
    </source>
</evidence>
<gene>
    <name evidence="5" type="ORF">FCL38_06100</name>
    <name evidence="4" type="ORF">FHS02_000824</name>
</gene>
<dbReference type="InterPro" id="IPR032466">
    <property type="entry name" value="Metal_Hydrolase"/>
</dbReference>
<accession>A0A4P8HK83</accession>
<feature type="compositionally biased region" description="Basic and acidic residues" evidence="2">
    <location>
        <begin position="265"/>
        <end position="274"/>
    </location>
</feature>
<dbReference type="Pfam" id="PF04909">
    <property type="entry name" value="Amidohydro_2"/>
    <property type="match status" value="1"/>
</dbReference>
<dbReference type="EMBL" id="CP040017">
    <property type="protein sequence ID" value="QCP10043.1"/>
    <property type="molecule type" value="Genomic_DNA"/>
</dbReference>
<feature type="region of interest" description="Disordered" evidence="2">
    <location>
        <begin position="246"/>
        <end position="274"/>
    </location>
</feature>
<proteinExistence type="predicted"/>
<dbReference type="GO" id="GO:0016831">
    <property type="term" value="F:carboxy-lyase activity"/>
    <property type="evidence" value="ECO:0007669"/>
    <property type="project" value="InterPro"/>
</dbReference>
<organism evidence="4 7">
    <name type="scientific">Pseudoduganella umbonata</name>
    <dbReference type="NCBI Taxonomy" id="864828"/>
    <lineage>
        <taxon>Bacteria</taxon>
        <taxon>Pseudomonadati</taxon>
        <taxon>Pseudomonadota</taxon>
        <taxon>Betaproteobacteria</taxon>
        <taxon>Burkholderiales</taxon>
        <taxon>Oxalobacteraceae</taxon>
        <taxon>Telluria group</taxon>
        <taxon>Pseudoduganella</taxon>
    </lineage>
</organism>
<evidence type="ECO:0000256" key="2">
    <source>
        <dbReference type="SAM" id="MobiDB-lite"/>
    </source>
</evidence>
<dbReference type="OrthoDB" id="7325417at2"/>
<reference evidence="5 6" key="1">
    <citation type="submission" date="2019-05" db="EMBL/GenBank/DDBJ databases">
        <title>Draft Genome Sequences of Six Type Strains of the Genus Massilia.</title>
        <authorList>
            <person name="Miess H."/>
            <person name="Frediansyhah A."/>
            <person name="Gross H."/>
        </authorList>
    </citation>
    <scope>NUCLEOTIDE SEQUENCE [LARGE SCALE GENOMIC DNA]</scope>
    <source>
        <strain evidence="5 6">DSMZ 26121</strain>
    </source>
</reference>